<proteinExistence type="predicted"/>
<comment type="caution">
    <text evidence="2">The sequence shown here is derived from an EMBL/GenBank/DDBJ whole genome shotgun (WGS) entry which is preliminary data.</text>
</comment>
<gene>
    <name evidence="2" type="ORF">Fmac_005205</name>
</gene>
<evidence type="ECO:0000313" key="2">
    <source>
        <dbReference type="EMBL" id="KAL2343920.1"/>
    </source>
</evidence>
<feature type="region of interest" description="Disordered" evidence="1">
    <location>
        <begin position="124"/>
        <end position="145"/>
    </location>
</feature>
<accession>A0ABD1N727</accession>
<dbReference type="EMBL" id="JBGMDY010000002">
    <property type="protein sequence ID" value="KAL2343920.1"/>
    <property type="molecule type" value="Genomic_DNA"/>
</dbReference>
<evidence type="ECO:0000313" key="3">
    <source>
        <dbReference type="Proteomes" id="UP001603857"/>
    </source>
</evidence>
<protein>
    <submittedName>
        <fullName evidence="2">Uncharacterized protein</fullName>
    </submittedName>
</protein>
<dbReference type="Proteomes" id="UP001603857">
    <property type="component" value="Unassembled WGS sequence"/>
</dbReference>
<organism evidence="2 3">
    <name type="scientific">Flemingia macrophylla</name>
    <dbReference type="NCBI Taxonomy" id="520843"/>
    <lineage>
        <taxon>Eukaryota</taxon>
        <taxon>Viridiplantae</taxon>
        <taxon>Streptophyta</taxon>
        <taxon>Embryophyta</taxon>
        <taxon>Tracheophyta</taxon>
        <taxon>Spermatophyta</taxon>
        <taxon>Magnoliopsida</taxon>
        <taxon>eudicotyledons</taxon>
        <taxon>Gunneridae</taxon>
        <taxon>Pentapetalae</taxon>
        <taxon>rosids</taxon>
        <taxon>fabids</taxon>
        <taxon>Fabales</taxon>
        <taxon>Fabaceae</taxon>
        <taxon>Papilionoideae</taxon>
        <taxon>50 kb inversion clade</taxon>
        <taxon>NPAAA clade</taxon>
        <taxon>indigoferoid/millettioid clade</taxon>
        <taxon>Phaseoleae</taxon>
        <taxon>Flemingia</taxon>
    </lineage>
</organism>
<reference evidence="2 3" key="1">
    <citation type="submission" date="2024-08" db="EMBL/GenBank/DDBJ databases">
        <title>Insights into the chromosomal genome structure of Flemingia macrophylla.</title>
        <authorList>
            <person name="Ding Y."/>
            <person name="Zhao Y."/>
            <person name="Bi W."/>
            <person name="Wu M."/>
            <person name="Zhao G."/>
            <person name="Gong Y."/>
            <person name="Li W."/>
            <person name="Zhang P."/>
        </authorList>
    </citation>
    <scope>NUCLEOTIDE SEQUENCE [LARGE SCALE GENOMIC DNA]</scope>
    <source>
        <strain evidence="2">DYQJB</strain>
        <tissue evidence="2">Leaf</tissue>
    </source>
</reference>
<keyword evidence="3" id="KW-1185">Reference proteome</keyword>
<name>A0ABD1N727_9FABA</name>
<sequence>MELHVINVRVNFGTLYKFKKNLTNCTPRPPPSPAASPVFNACTSPPTPSFPKRHLRHLSHSFRASNPSLPCLDPCDRAVHSAHDLLRAIPAIEAFLLHSCSPEHPKGVTRLNAPLLSNLRQTTALSSKVRAGRGGHQPGGGFHQR</sequence>
<dbReference type="AlphaFoldDB" id="A0ABD1N727"/>
<feature type="compositionally biased region" description="Gly residues" evidence="1">
    <location>
        <begin position="132"/>
        <end position="145"/>
    </location>
</feature>
<evidence type="ECO:0000256" key="1">
    <source>
        <dbReference type="SAM" id="MobiDB-lite"/>
    </source>
</evidence>